<feature type="domain" description="DUF2786" evidence="2">
    <location>
        <begin position="12"/>
        <end position="50"/>
    </location>
</feature>
<proteinExistence type="predicted"/>
<reference evidence="5" key="2">
    <citation type="submission" date="2016-04" db="EMBL/GenBank/DDBJ databases">
        <title>Complete Genome and Plasmid Sequences for Rhodococcus fascians D188 and Draft Sequences for Rhodococcus spp. Isolates PBTS 1 and PBTS 2.</title>
        <authorList>
            <person name="Stamer R."/>
            <person name="Vereecke D."/>
            <person name="Zhang Y."/>
            <person name="Schilkey F."/>
            <person name="Devitt N."/>
            <person name="Randall J."/>
        </authorList>
    </citation>
    <scope>NUCLEOTIDE SEQUENCE [LARGE SCALE GENOMIC DNA]</scope>
    <source>
        <strain evidence="5">PBTS2</strain>
    </source>
</reference>
<evidence type="ECO:0000259" key="3">
    <source>
        <dbReference type="Pfam" id="PF23771"/>
    </source>
</evidence>
<dbReference type="AlphaFoldDB" id="A0A143QKA2"/>
<sequence>MPGTLSLMSSDKMLTRIGGLLRQAESTDNPHEAEAFMEAAQRLATSASVDLAVARSHSASRERQATPTQKVIPIGEPGKRGLKTYVQLFVAIAHANDVQCDVARSSTQVFAYGFDSDIETTEALYSSLLIQMVRASDAYIKSGAYKSETAIRTVTEVKNRRRYTRREEVPVAAVTARLNFQTAFASRIGQRLAEVKKDTEAKAIAHETSGAGTALVLRDKEIELRDYYRQTSTARGHWRGQSANAGYSEGARQAGDRAGRNAKIGAHAEIGGASRQLRR</sequence>
<dbReference type="InterPro" id="IPR055592">
    <property type="entry name" value="DUF7168"/>
</dbReference>
<feature type="region of interest" description="Disordered" evidence="1">
    <location>
        <begin position="233"/>
        <end position="279"/>
    </location>
</feature>
<dbReference type="EMBL" id="CP015220">
    <property type="protein sequence ID" value="AMY22902.1"/>
    <property type="molecule type" value="Genomic_DNA"/>
</dbReference>
<evidence type="ECO:0000256" key="1">
    <source>
        <dbReference type="SAM" id="MobiDB-lite"/>
    </source>
</evidence>
<dbReference type="Pfam" id="PF10979">
    <property type="entry name" value="DUF2786"/>
    <property type="match status" value="1"/>
</dbReference>
<dbReference type="InterPro" id="IPR024498">
    <property type="entry name" value="DUF2786"/>
</dbReference>
<keyword evidence="5" id="KW-1185">Reference proteome</keyword>
<evidence type="ECO:0000259" key="2">
    <source>
        <dbReference type="Pfam" id="PF10979"/>
    </source>
</evidence>
<reference evidence="4 5" key="1">
    <citation type="journal article" date="2016" name="Genome Announc.">
        <title>Complete Genome and Plasmid Sequences for Rhodococcus fascians D188 and Draft Sequences for Rhodococcus Isolates PBTS 1 and PBTS 2.</title>
        <authorList>
            <person name="Stamler R.A."/>
            <person name="Vereecke D."/>
            <person name="Zhang Y."/>
            <person name="Schilkey F."/>
            <person name="Devitt N."/>
            <person name="Randall J.J."/>
        </authorList>
    </citation>
    <scope>NUCLEOTIDE SEQUENCE [LARGE SCALE GENOMIC DNA]</scope>
    <source>
        <strain evidence="4 5">PBTS2</strain>
    </source>
</reference>
<gene>
    <name evidence="4" type="ORF">A3Q41_01598</name>
</gene>
<name>A0A143QKA2_RHOFA</name>
<dbReference type="Pfam" id="PF23771">
    <property type="entry name" value="DUF7168"/>
    <property type="match status" value="1"/>
</dbReference>
<dbReference type="Proteomes" id="UP000076038">
    <property type="component" value="Chromosome"/>
</dbReference>
<evidence type="ECO:0000313" key="4">
    <source>
        <dbReference type="EMBL" id="AMY22902.1"/>
    </source>
</evidence>
<dbReference type="KEGG" id="rhs:A3Q41_01598"/>
<feature type="domain" description="DUF7168" evidence="3">
    <location>
        <begin position="85"/>
        <end position="214"/>
    </location>
</feature>
<accession>A0A143QKA2</accession>
<protein>
    <submittedName>
        <fullName evidence="4">Uncharacterized protein</fullName>
    </submittedName>
</protein>
<evidence type="ECO:0000313" key="5">
    <source>
        <dbReference type="Proteomes" id="UP000076038"/>
    </source>
</evidence>
<organism evidence="4 5">
    <name type="scientific">Rhodococcoides fascians</name>
    <name type="common">Rhodococcus fascians</name>
    <dbReference type="NCBI Taxonomy" id="1828"/>
    <lineage>
        <taxon>Bacteria</taxon>
        <taxon>Bacillati</taxon>
        <taxon>Actinomycetota</taxon>
        <taxon>Actinomycetes</taxon>
        <taxon>Mycobacteriales</taxon>
        <taxon>Nocardiaceae</taxon>
        <taxon>Rhodococcoides</taxon>
    </lineage>
</organism>
<dbReference type="PATRIC" id="fig|1653479.3.peg.1620"/>